<protein>
    <recommendedName>
        <fullName evidence="3">Cobalamin-independent methionine synthase MetE C-terminal/archaeal domain-containing protein</fullName>
    </recommendedName>
</protein>
<dbReference type="AlphaFoldDB" id="A0A9W8NC50"/>
<comment type="caution">
    <text evidence="1">The sequence shown here is derived from an EMBL/GenBank/DDBJ whole genome shotgun (WGS) entry which is preliminary data.</text>
</comment>
<dbReference type="PANTHER" id="PTHR43844">
    <property type="entry name" value="METHIONINE SYNTHASE"/>
    <property type="match status" value="1"/>
</dbReference>
<organism evidence="1 2">
    <name type="scientific">Xylaria arbuscula</name>
    <dbReference type="NCBI Taxonomy" id="114810"/>
    <lineage>
        <taxon>Eukaryota</taxon>
        <taxon>Fungi</taxon>
        <taxon>Dikarya</taxon>
        <taxon>Ascomycota</taxon>
        <taxon>Pezizomycotina</taxon>
        <taxon>Sordariomycetes</taxon>
        <taxon>Xylariomycetidae</taxon>
        <taxon>Xylariales</taxon>
        <taxon>Xylariaceae</taxon>
        <taxon>Xylaria</taxon>
    </lineage>
</organism>
<proteinExistence type="predicted"/>
<name>A0A9W8NC50_9PEZI</name>
<dbReference type="Proteomes" id="UP001148614">
    <property type="component" value="Unassembled WGS sequence"/>
</dbReference>
<keyword evidence="2" id="KW-1185">Reference proteome</keyword>
<dbReference type="InterPro" id="IPR038071">
    <property type="entry name" value="UROD/MetE-like_sf"/>
</dbReference>
<evidence type="ECO:0000313" key="1">
    <source>
        <dbReference type="EMBL" id="KAJ3567676.1"/>
    </source>
</evidence>
<dbReference type="Gene3D" id="3.20.20.210">
    <property type="match status" value="1"/>
</dbReference>
<evidence type="ECO:0008006" key="3">
    <source>
        <dbReference type="Google" id="ProtNLM"/>
    </source>
</evidence>
<accession>A0A9W8NC50</accession>
<gene>
    <name evidence="1" type="ORF">NPX13_g6689</name>
</gene>
<dbReference type="EMBL" id="JANPWZ010001213">
    <property type="protein sequence ID" value="KAJ3567676.1"/>
    <property type="molecule type" value="Genomic_DNA"/>
</dbReference>
<dbReference type="PANTHER" id="PTHR43844:SF2">
    <property type="entry name" value="SYNTHASE, VITAMIN-B12 INDEPENDENT, PUTATIVE (AFU_ORTHOLOGUE AFUA_3G12060)-RELATED"/>
    <property type="match status" value="1"/>
</dbReference>
<evidence type="ECO:0000313" key="2">
    <source>
        <dbReference type="Proteomes" id="UP001148614"/>
    </source>
</evidence>
<dbReference type="SUPFAM" id="SSF51726">
    <property type="entry name" value="UROD/MetE-like"/>
    <property type="match status" value="1"/>
</dbReference>
<sequence length="242" mass="27896">MAGNKQRPPFRAEHLGSLLRPKELTERRIELDNAKALEIANDEKLNEIEDKAINEIVKLQLDLGFHAINDGEYRRHQFWGTFFPNLEGFEEITLPDWGMFRMYVPDIAAFTESGHKPGESIVCTGKIKHKGSSYLSDWNYLKKLVPAERVKDLKITLAAPNWYHLRYKKGHAYPESVYANDAEYFKDLAAAYATELQTLYDNGVRNVTIDDPNLACKYIGDQRPCSLQERRDKEKGPKKKPH</sequence>
<dbReference type="VEuPathDB" id="FungiDB:F4678DRAFT_471750"/>
<reference evidence="1" key="1">
    <citation type="submission" date="2022-07" db="EMBL/GenBank/DDBJ databases">
        <title>Genome Sequence of Xylaria arbuscula.</title>
        <authorList>
            <person name="Buettner E."/>
        </authorList>
    </citation>
    <scope>NUCLEOTIDE SEQUENCE</scope>
    <source>
        <strain evidence="1">VT107</strain>
    </source>
</reference>